<comment type="caution">
    <text evidence="1">The sequence shown here is derived from an EMBL/GenBank/DDBJ whole genome shotgun (WGS) entry which is preliminary data.</text>
</comment>
<dbReference type="OrthoDB" id="1145204at2"/>
<dbReference type="AlphaFoldDB" id="A0A2S6IKT2"/>
<dbReference type="RefSeq" id="WP_104515275.1">
    <property type="nucleotide sequence ID" value="NZ_MQVW01000024.1"/>
</dbReference>
<name>A0A2S6IKT2_9FLAO</name>
<sequence>MRKSVIEPASIFRKELFSIPEKVTRFQKKEHNITDEWIAWLTHLEDLFTKYHYTEAAEVAGHRAQVIAAAAFEEGKRVKKRKLMTTAAINTVQPVQQLLTDVSNKLEEKIEVVRNLIKQILVPAKDAGMINYEPGHDFTAYLEKLLAQFKTHEQLAPSVNSAIASIGKYDVLKILAEEIEF</sequence>
<keyword evidence="2" id="KW-1185">Reference proteome</keyword>
<evidence type="ECO:0000313" key="1">
    <source>
        <dbReference type="EMBL" id="PPK94819.1"/>
    </source>
</evidence>
<organism evidence="1 2">
    <name type="scientific">Nonlabens xylanidelens</name>
    <dbReference type="NCBI Taxonomy" id="191564"/>
    <lineage>
        <taxon>Bacteria</taxon>
        <taxon>Pseudomonadati</taxon>
        <taxon>Bacteroidota</taxon>
        <taxon>Flavobacteriia</taxon>
        <taxon>Flavobacteriales</taxon>
        <taxon>Flavobacteriaceae</taxon>
        <taxon>Nonlabens</taxon>
    </lineage>
</organism>
<gene>
    <name evidence="1" type="ORF">LY01_01572</name>
</gene>
<reference evidence="1 2" key="1">
    <citation type="submission" date="2018-02" db="EMBL/GenBank/DDBJ databases">
        <title>Genomic Encyclopedia of Archaeal and Bacterial Type Strains, Phase II (KMG-II): from individual species to whole genera.</title>
        <authorList>
            <person name="Goeker M."/>
        </authorList>
    </citation>
    <scope>NUCLEOTIDE SEQUENCE [LARGE SCALE GENOMIC DNA]</scope>
    <source>
        <strain evidence="1 2">DSM 16809</strain>
    </source>
</reference>
<dbReference type="EMBL" id="PTJE01000003">
    <property type="protein sequence ID" value="PPK94819.1"/>
    <property type="molecule type" value="Genomic_DNA"/>
</dbReference>
<dbReference type="Proteomes" id="UP000239002">
    <property type="component" value="Unassembled WGS sequence"/>
</dbReference>
<accession>A0A2S6IKT2</accession>
<proteinExistence type="predicted"/>
<evidence type="ECO:0000313" key="2">
    <source>
        <dbReference type="Proteomes" id="UP000239002"/>
    </source>
</evidence>
<protein>
    <submittedName>
        <fullName evidence="1">Uncharacterized protein</fullName>
    </submittedName>
</protein>